<comment type="similarity">
    <text evidence="1">Belongs to the transglycosylase Slt family.</text>
</comment>
<feature type="compositionally biased region" description="Polar residues" evidence="2">
    <location>
        <begin position="22"/>
        <end position="39"/>
    </location>
</feature>
<protein>
    <submittedName>
        <fullName evidence="5">Membrane-bound lytic murein transglycosylase D</fullName>
    </submittedName>
</protein>
<dbReference type="PANTHER" id="PTHR33734:SF22">
    <property type="entry name" value="MEMBRANE-BOUND LYTIC MUREIN TRANSGLYCOSYLASE D"/>
    <property type="match status" value="1"/>
</dbReference>
<comment type="caution">
    <text evidence="5">The sequence shown here is derived from an EMBL/GenBank/DDBJ whole genome shotgun (WGS) entry which is preliminary data.</text>
</comment>
<dbReference type="SUPFAM" id="SSF54106">
    <property type="entry name" value="LysM domain"/>
    <property type="match status" value="3"/>
</dbReference>
<proteinExistence type="inferred from homology"/>
<dbReference type="InterPro" id="IPR008258">
    <property type="entry name" value="Transglycosylase_SLT_dom_1"/>
</dbReference>
<evidence type="ECO:0000313" key="5">
    <source>
        <dbReference type="EMBL" id="MDR7121258.1"/>
    </source>
</evidence>
<reference evidence="5 6" key="1">
    <citation type="submission" date="2023-07" db="EMBL/GenBank/DDBJ databases">
        <title>Sorghum-associated microbial communities from plants grown in Nebraska, USA.</title>
        <authorList>
            <person name="Schachtman D."/>
        </authorList>
    </citation>
    <scope>NUCLEOTIDE SEQUENCE [LARGE SCALE GENOMIC DNA]</scope>
    <source>
        <strain evidence="5 6">4138</strain>
    </source>
</reference>
<feature type="domain" description="LysM" evidence="4">
    <location>
        <begin position="350"/>
        <end position="393"/>
    </location>
</feature>
<dbReference type="CDD" id="cd00118">
    <property type="entry name" value="LysM"/>
    <property type="match status" value="3"/>
</dbReference>
<feature type="domain" description="LysM" evidence="4">
    <location>
        <begin position="420"/>
        <end position="464"/>
    </location>
</feature>
<name>A0ABU1VZW8_9GAMM</name>
<organism evidence="5 6">
    <name type="scientific">Rheinheimera soli</name>
    <dbReference type="NCBI Taxonomy" id="443616"/>
    <lineage>
        <taxon>Bacteria</taxon>
        <taxon>Pseudomonadati</taxon>
        <taxon>Pseudomonadota</taxon>
        <taxon>Gammaproteobacteria</taxon>
        <taxon>Chromatiales</taxon>
        <taxon>Chromatiaceae</taxon>
        <taxon>Rheinheimera</taxon>
    </lineage>
</organism>
<evidence type="ECO:0000256" key="1">
    <source>
        <dbReference type="ARBA" id="ARBA00007734"/>
    </source>
</evidence>
<dbReference type="PROSITE" id="PS00922">
    <property type="entry name" value="TRANSGLYCOSYLASE"/>
    <property type="match status" value="1"/>
</dbReference>
<dbReference type="PROSITE" id="PS51782">
    <property type="entry name" value="LYSM"/>
    <property type="match status" value="3"/>
</dbReference>
<dbReference type="InterPro" id="IPR000189">
    <property type="entry name" value="Transglyc_AS"/>
</dbReference>
<dbReference type="InterPro" id="IPR018392">
    <property type="entry name" value="LysM"/>
</dbReference>
<dbReference type="Proteomes" id="UP001257909">
    <property type="component" value="Unassembled WGS sequence"/>
</dbReference>
<evidence type="ECO:0000256" key="2">
    <source>
        <dbReference type="SAM" id="MobiDB-lite"/>
    </source>
</evidence>
<evidence type="ECO:0000259" key="4">
    <source>
        <dbReference type="PROSITE" id="PS51782"/>
    </source>
</evidence>
<dbReference type="PROSITE" id="PS51257">
    <property type="entry name" value="PROKAR_LIPOPROTEIN"/>
    <property type="match status" value="1"/>
</dbReference>
<dbReference type="Pfam" id="PF01476">
    <property type="entry name" value="LysM"/>
    <property type="match status" value="3"/>
</dbReference>
<accession>A0ABU1VZW8</accession>
<keyword evidence="3" id="KW-0732">Signal</keyword>
<dbReference type="CDD" id="cd16894">
    <property type="entry name" value="MltD-like"/>
    <property type="match status" value="1"/>
</dbReference>
<feature type="domain" description="LysM" evidence="4">
    <location>
        <begin position="479"/>
        <end position="523"/>
    </location>
</feature>
<keyword evidence="6" id="KW-1185">Reference proteome</keyword>
<dbReference type="Gene3D" id="3.10.350.10">
    <property type="entry name" value="LysM domain"/>
    <property type="match status" value="3"/>
</dbReference>
<gene>
    <name evidence="5" type="ORF">J2W69_002200</name>
</gene>
<dbReference type="SMART" id="SM00257">
    <property type="entry name" value="LysM"/>
    <property type="match status" value="3"/>
</dbReference>
<sequence>MLKKLSVAVAAALLASCAVPTSQDKTAGSAEDQYQTSASDAPIQDKAATAQQVANALLRHNSPLEPDAELAQYDNLWQRIADQMTLTVPDNDDIESQKQFFIRNQKLLKTASDNAEPFLYHIVTELERRKMPLELALLPIVESTYNPKAGSFSGVLGIWQFTQGTGRNFGLKQNAWYDGRRDVIESSRAAMDYLQYLYSNVDQDWLSAVAAFNAGEGRVFKAIERNRSKGKPTDFWSLNLPKQNTSYIPKLLALAELLKHPEKYAIPMPMLANQPQTKVIQINRGLDLVKAADLLNLRVAELRRLNPGFKTTTVPSASYPLVVPFRSADDIDQQIAALPKVKVAPVASTGRYQVKSGDSLSKIAAAHKTSVKALQRANNLNSSQLKIGQLLTIPGLEQPDEPVVTARTAKKSNTLASEGQTYTVKSGDSLWEIGKKLNVSTEQLSNWNKLGTTAQLKPGQKLTYYSESKPQTTAAAKSMTYKVRPGDSLASIAQRFKVKVADIVKWNNIKTNMYLQPGQELTLYLTS</sequence>
<dbReference type="RefSeq" id="WP_310278085.1">
    <property type="nucleotide sequence ID" value="NZ_JAVDWR010000006.1"/>
</dbReference>
<evidence type="ECO:0000256" key="3">
    <source>
        <dbReference type="SAM" id="SignalP"/>
    </source>
</evidence>
<feature type="signal peptide" evidence="3">
    <location>
        <begin position="1"/>
        <end position="20"/>
    </location>
</feature>
<feature type="chain" id="PRO_5045331369" evidence="3">
    <location>
        <begin position="21"/>
        <end position="527"/>
    </location>
</feature>
<dbReference type="PANTHER" id="PTHR33734">
    <property type="entry name" value="LYSM DOMAIN-CONTAINING GPI-ANCHORED PROTEIN 2"/>
    <property type="match status" value="1"/>
</dbReference>
<evidence type="ECO:0000313" key="6">
    <source>
        <dbReference type="Proteomes" id="UP001257909"/>
    </source>
</evidence>
<dbReference type="InterPro" id="IPR023346">
    <property type="entry name" value="Lysozyme-like_dom_sf"/>
</dbReference>
<dbReference type="SUPFAM" id="SSF53955">
    <property type="entry name" value="Lysozyme-like"/>
    <property type="match status" value="1"/>
</dbReference>
<feature type="region of interest" description="Disordered" evidence="2">
    <location>
        <begin position="22"/>
        <end position="43"/>
    </location>
</feature>
<dbReference type="Pfam" id="PF01464">
    <property type="entry name" value="SLT"/>
    <property type="match status" value="1"/>
</dbReference>
<dbReference type="EMBL" id="JAVDWR010000006">
    <property type="protein sequence ID" value="MDR7121258.1"/>
    <property type="molecule type" value="Genomic_DNA"/>
</dbReference>
<dbReference type="Gene3D" id="1.10.530.10">
    <property type="match status" value="1"/>
</dbReference>
<dbReference type="InterPro" id="IPR036779">
    <property type="entry name" value="LysM_dom_sf"/>
</dbReference>